<dbReference type="Gene3D" id="3.30.2310.20">
    <property type="entry name" value="RelE-like"/>
    <property type="match status" value="1"/>
</dbReference>
<name>A0A378IPZ0_9GAMM</name>
<dbReference type="PANTHER" id="PTHR35601">
    <property type="entry name" value="TOXIN RELE"/>
    <property type="match status" value="1"/>
</dbReference>
<proteinExistence type="inferred from homology"/>
<dbReference type="InterPro" id="IPR007712">
    <property type="entry name" value="RelE/ParE_toxin"/>
</dbReference>
<evidence type="ECO:0000313" key="4">
    <source>
        <dbReference type="Proteomes" id="UP000254033"/>
    </source>
</evidence>
<dbReference type="RefSeq" id="WP_115174435.1">
    <property type="nucleotide sequence ID" value="NZ_UGNY01000001.1"/>
</dbReference>
<gene>
    <name evidence="3" type="primary">relG</name>
    <name evidence="3" type="ORF">NCTC11978_00458</name>
</gene>
<evidence type="ECO:0000256" key="2">
    <source>
        <dbReference type="ARBA" id="ARBA00022649"/>
    </source>
</evidence>
<keyword evidence="3" id="KW-0378">Hydrolase</keyword>
<dbReference type="AlphaFoldDB" id="A0A378IPZ0"/>
<protein>
    <submittedName>
        <fullName evidence="3">Toxin RelG</fullName>
        <ecNumber evidence="3">3.1.-.-</ecNumber>
    </submittedName>
</protein>
<evidence type="ECO:0000256" key="1">
    <source>
        <dbReference type="ARBA" id="ARBA00006226"/>
    </source>
</evidence>
<dbReference type="GO" id="GO:0016787">
    <property type="term" value="F:hydrolase activity"/>
    <property type="evidence" value="ECO:0007669"/>
    <property type="project" value="UniProtKB-KW"/>
</dbReference>
<sequence>MSWTIKIGKKVEKQLLKLDKTIQTRILDFLAEIEKKDNPRVSGHSLKGELGEFWRYRVGDYRIICQIEDGEVTILVIKIAHRREAYKK</sequence>
<organism evidence="3 4">
    <name type="scientific">Legionella feeleii</name>
    <dbReference type="NCBI Taxonomy" id="453"/>
    <lineage>
        <taxon>Bacteria</taxon>
        <taxon>Pseudomonadati</taxon>
        <taxon>Pseudomonadota</taxon>
        <taxon>Gammaproteobacteria</taxon>
        <taxon>Legionellales</taxon>
        <taxon>Legionellaceae</taxon>
        <taxon>Legionella</taxon>
    </lineage>
</organism>
<comment type="similarity">
    <text evidence="1">Belongs to the RelE toxin family.</text>
</comment>
<dbReference type="Proteomes" id="UP000254033">
    <property type="component" value="Unassembled WGS sequence"/>
</dbReference>
<keyword evidence="2" id="KW-1277">Toxin-antitoxin system</keyword>
<evidence type="ECO:0000313" key="3">
    <source>
        <dbReference type="EMBL" id="STX37296.1"/>
    </source>
</evidence>
<dbReference type="SUPFAM" id="SSF143011">
    <property type="entry name" value="RelE-like"/>
    <property type="match status" value="1"/>
</dbReference>
<reference evidence="3 4" key="1">
    <citation type="submission" date="2018-06" db="EMBL/GenBank/DDBJ databases">
        <authorList>
            <consortium name="Pathogen Informatics"/>
            <person name="Doyle S."/>
        </authorList>
    </citation>
    <scope>NUCLEOTIDE SEQUENCE [LARGE SCALE GENOMIC DNA]</scope>
    <source>
        <strain evidence="3 4">NCTC11978</strain>
    </source>
</reference>
<dbReference type="NCBIfam" id="TIGR02385">
    <property type="entry name" value="RelE_StbE"/>
    <property type="match status" value="1"/>
</dbReference>
<dbReference type="InterPro" id="IPR035093">
    <property type="entry name" value="RelE/ParE_toxin_dom_sf"/>
</dbReference>
<dbReference type="Pfam" id="PF05016">
    <property type="entry name" value="ParE_toxin"/>
    <property type="match status" value="1"/>
</dbReference>
<dbReference type="EC" id="3.1.-.-" evidence="3"/>
<accession>A0A378IPZ0</accession>
<dbReference type="PANTHER" id="PTHR35601:SF1">
    <property type="entry name" value="TOXIN RELE"/>
    <property type="match status" value="1"/>
</dbReference>
<dbReference type="EMBL" id="UGNY01000001">
    <property type="protein sequence ID" value="STX37296.1"/>
    <property type="molecule type" value="Genomic_DNA"/>
</dbReference>